<accession>A0ABT2UHR5</accession>
<dbReference type="Gene3D" id="3.10.450.40">
    <property type="match status" value="1"/>
</dbReference>
<evidence type="ECO:0000313" key="1">
    <source>
        <dbReference type="EMBL" id="MCU6794152.1"/>
    </source>
</evidence>
<organism evidence="1 2">
    <name type="scientific">Paenibacillus baimaensis</name>
    <dbReference type="NCBI Taxonomy" id="2982185"/>
    <lineage>
        <taxon>Bacteria</taxon>
        <taxon>Bacillati</taxon>
        <taxon>Bacillota</taxon>
        <taxon>Bacilli</taxon>
        <taxon>Bacillales</taxon>
        <taxon>Paenibacillaceae</taxon>
        <taxon>Paenibacillus</taxon>
    </lineage>
</organism>
<keyword evidence="2" id="KW-1185">Reference proteome</keyword>
<dbReference type="RefSeq" id="WP_262685351.1">
    <property type="nucleotide sequence ID" value="NZ_JAOQIO010000077.1"/>
</dbReference>
<comment type="caution">
    <text evidence="1">The sequence shown here is derived from an EMBL/GenBank/DDBJ whole genome shotgun (WGS) entry which is preliminary data.</text>
</comment>
<protein>
    <submittedName>
        <fullName evidence="1">DUF2634 domain-containing protein</fullName>
    </submittedName>
</protein>
<evidence type="ECO:0000313" key="2">
    <source>
        <dbReference type="Proteomes" id="UP001652445"/>
    </source>
</evidence>
<name>A0ABT2UHR5_9BACL</name>
<reference evidence="1 2" key="1">
    <citation type="submission" date="2022-09" db="EMBL/GenBank/DDBJ databases">
        <authorList>
            <person name="Han X.L."/>
            <person name="Wang Q."/>
            <person name="Lu T."/>
        </authorList>
    </citation>
    <scope>NUCLEOTIDE SEQUENCE [LARGE SCALE GENOMIC DNA]</scope>
    <source>
        <strain evidence="1 2">WQ 127069</strain>
    </source>
</reference>
<dbReference type="EMBL" id="JAOQIO010000077">
    <property type="protein sequence ID" value="MCU6794152.1"/>
    <property type="molecule type" value="Genomic_DNA"/>
</dbReference>
<gene>
    <name evidence="1" type="ORF">OB236_18775</name>
</gene>
<proteinExistence type="predicted"/>
<dbReference type="Pfam" id="PF10934">
    <property type="entry name" value="Sheath_initiator"/>
    <property type="match status" value="1"/>
</dbReference>
<sequence>MESFKLINGDLVMELGELVVVNGQEEIAQCIKNVLGTNKAEWFLNLNMGIKFNAFLEKNLNEEEMREQIRQGLFQEPRIKTVDKIAFDYDTKNRTMDVRFSATAVDGQKVEGEVIRDVG</sequence>
<dbReference type="SUPFAM" id="SSF160719">
    <property type="entry name" value="gpW/gp25-like"/>
    <property type="match status" value="1"/>
</dbReference>
<dbReference type="Proteomes" id="UP001652445">
    <property type="component" value="Unassembled WGS sequence"/>
</dbReference>
<dbReference type="InterPro" id="IPR020288">
    <property type="entry name" value="Sheath_initiator"/>
</dbReference>